<comment type="caution">
    <text evidence="1">The sequence shown here is derived from an EMBL/GenBank/DDBJ whole genome shotgun (WGS) entry which is preliminary data.</text>
</comment>
<accession>A0ACB8XBL4</accession>
<reference evidence="1" key="1">
    <citation type="submission" date="2022-04" db="EMBL/GenBank/DDBJ databases">
        <title>Jade perch genome.</title>
        <authorList>
            <person name="Chao B."/>
        </authorList>
    </citation>
    <scope>NUCLEOTIDE SEQUENCE</scope>
    <source>
        <strain evidence="1">CB-2022</strain>
    </source>
</reference>
<name>A0ACB8XBL4_9TELE</name>
<dbReference type="EMBL" id="CM041531">
    <property type="protein sequence ID" value="KAI3377417.1"/>
    <property type="molecule type" value="Genomic_DNA"/>
</dbReference>
<evidence type="ECO:0000313" key="2">
    <source>
        <dbReference type="Proteomes" id="UP000831701"/>
    </source>
</evidence>
<feature type="non-terminal residue" evidence="1">
    <location>
        <position position="1"/>
    </location>
</feature>
<sequence>PCHAPLLAPNDRGGGVRGSSAPRGAMRGMPSDATWRPGPRAGYVDFKEEARTAPPGSPLLIVKRSENIPRVLDGGRVWILWAVFLLVPHIPAVEAQLCEHTLVCSIRNTTGGPEYVNASWRYYAALCLGFRIYS</sequence>
<protein>
    <submittedName>
        <fullName evidence="1">Uncharacterized protein</fullName>
    </submittedName>
</protein>
<proteinExistence type="predicted"/>
<evidence type="ECO:0000313" key="1">
    <source>
        <dbReference type="EMBL" id="KAI3377417.1"/>
    </source>
</evidence>
<dbReference type="Proteomes" id="UP000831701">
    <property type="component" value="Chromosome 1"/>
</dbReference>
<organism evidence="1 2">
    <name type="scientific">Scortum barcoo</name>
    <name type="common">barcoo grunter</name>
    <dbReference type="NCBI Taxonomy" id="214431"/>
    <lineage>
        <taxon>Eukaryota</taxon>
        <taxon>Metazoa</taxon>
        <taxon>Chordata</taxon>
        <taxon>Craniata</taxon>
        <taxon>Vertebrata</taxon>
        <taxon>Euteleostomi</taxon>
        <taxon>Actinopterygii</taxon>
        <taxon>Neopterygii</taxon>
        <taxon>Teleostei</taxon>
        <taxon>Neoteleostei</taxon>
        <taxon>Acanthomorphata</taxon>
        <taxon>Eupercaria</taxon>
        <taxon>Centrarchiformes</taxon>
        <taxon>Terapontoidei</taxon>
        <taxon>Terapontidae</taxon>
        <taxon>Scortum</taxon>
    </lineage>
</organism>
<keyword evidence="2" id="KW-1185">Reference proteome</keyword>
<gene>
    <name evidence="1" type="ORF">L3Q82_008607</name>
</gene>